<evidence type="ECO:0000256" key="1">
    <source>
        <dbReference type="PROSITE-ProRule" id="PRU00339"/>
    </source>
</evidence>
<dbReference type="AlphaFoldDB" id="A0A9Q1V0Z0"/>
<dbReference type="SUPFAM" id="SSF48452">
    <property type="entry name" value="TPR-like"/>
    <property type="match status" value="1"/>
</dbReference>
<dbReference type="PANTHER" id="PTHR43751">
    <property type="entry name" value="SULFATASE"/>
    <property type="match status" value="1"/>
</dbReference>
<gene>
    <name evidence="4" type="ORF">ADU74_00165</name>
</gene>
<dbReference type="PROSITE" id="PS50005">
    <property type="entry name" value="TPR"/>
    <property type="match status" value="1"/>
</dbReference>
<dbReference type="EMBL" id="LGVR01000001">
    <property type="protein sequence ID" value="KOA90487.1"/>
    <property type="molecule type" value="Genomic_DNA"/>
</dbReference>
<organism evidence="4 5">
    <name type="scientific">Clostridium botulinum</name>
    <dbReference type="NCBI Taxonomy" id="1491"/>
    <lineage>
        <taxon>Bacteria</taxon>
        <taxon>Bacillati</taxon>
        <taxon>Bacillota</taxon>
        <taxon>Clostridia</taxon>
        <taxon>Eubacteriales</taxon>
        <taxon>Clostridiaceae</taxon>
        <taxon>Clostridium</taxon>
    </lineage>
</organism>
<dbReference type="RefSeq" id="WP_019278487.1">
    <property type="nucleotide sequence ID" value="NZ_LGVO01000042.1"/>
</dbReference>
<reference evidence="4 5" key="1">
    <citation type="submission" date="2015-07" db="EMBL/GenBank/DDBJ databases">
        <title>Draft genome sequences of 17 French Clostridium botulinum group III.</title>
        <authorList>
            <person name="Woudstra C."/>
            <person name="Le Marechal C."/>
            <person name="Souillard R."/>
            <person name="Bayon-Auboyer M.-H."/>
            <person name="Dessouter D."/>
            <person name="Fach P."/>
        </authorList>
    </citation>
    <scope>NUCLEOTIDE SEQUENCE [LARGE SCALE GENOMIC DNA]</scope>
    <source>
        <strain evidence="4 5">12LNRI-CD</strain>
    </source>
</reference>
<dbReference type="Gene3D" id="3.40.720.10">
    <property type="entry name" value="Alkaline Phosphatase, subunit A"/>
    <property type="match status" value="1"/>
</dbReference>
<dbReference type="InterPro" id="IPR052701">
    <property type="entry name" value="GAG_Ulvan_Degrading_Sulfatases"/>
</dbReference>
<dbReference type="OrthoDB" id="9762324at2"/>
<dbReference type="Pfam" id="PF00884">
    <property type="entry name" value="Sulfatase"/>
    <property type="match status" value="1"/>
</dbReference>
<dbReference type="PANTHER" id="PTHR43751:SF3">
    <property type="entry name" value="SULFATASE N-TERMINAL DOMAIN-CONTAINING PROTEIN"/>
    <property type="match status" value="1"/>
</dbReference>
<dbReference type="Proteomes" id="UP000037540">
    <property type="component" value="Unassembled WGS sequence"/>
</dbReference>
<feature type="repeat" description="TPR" evidence="1">
    <location>
        <begin position="75"/>
        <end position="108"/>
    </location>
</feature>
<keyword evidence="2" id="KW-0175">Coiled coil</keyword>
<dbReference type="InterPro" id="IPR011990">
    <property type="entry name" value="TPR-like_helical_dom_sf"/>
</dbReference>
<feature type="coiled-coil region" evidence="2">
    <location>
        <begin position="1"/>
        <end position="63"/>
    </location>
</feature>
<evidence type="ECO:0000313" key="4">
    <source>
        <dbReference type="EMBL" id="KOA90487.1"/>
    </source>
</evidence>
<proteinExistence type="predicted"/>
<dbReference type="InterPro" id="IPR019734">
    <property type="entry name" value="TPR_rpt"/>
</dbReference>
<dbReference type="InterPro" id="IPR017850">
    <property type="entry name" value="Alkaline_phosphatase_core_sf"/>
</dbReference>
<accession>A0A9Q1V0Z0</accession>
<sequence length="669" mass="78592">MIELQRLRQMKEELNKAINNEEFNIAEDLIKQYEIQADYDIEVKNIKAVLEFYKGNVEEAKEILLYIFNKFEFNFDININLGIIYIACNEYRDAIKYFIRSMIIDTSKVEIVMPYVETILNNGFSSEEFSKIKFEVMQLFSTYQKVFPKSIDGNNYVGKMVTINDNEYGVGIYDYYLAERTGIFKEFNDELYTMYKLEMFNSSKTKRVEVQAINSDIVIPIMSLNDNSVIHATVNGIMYELNKGLAQRFCYYTFNKNDQIIIESNDDFIIGKVIERKGEKSKPKLVLNVFVDGLSQKFLDEKGFKNAMPNSYNFFKEGTICTNNYVSGDWTYVSLASFFTGMYSTDHKFYHPDFSSYSLYNKKLFSEVFQENGYFTSKIDGDWRSTPTMGYAKGIDRYVYQPCVMGMHTDEVINETIEHLDAFKEKNNFMWICLPDLHDIADEYENRLSVQVNNPIETRVFHKTNETSVRKTYDEKKIFKYGTQLRRIDRYLGMLFNYIKENYKEDEYIISVVADHGQGYFIKDEFLDDGRIKTAMMFRGKGIPKGECTELTQGMDLFPVMLNAAQIKDVDLKDGNVPKYFGGESEREYVYSESIFCNDPYRATINDKVHKFFFETKENCQVDSRFKIDGYTIKLINKSTNKDETSIYEEKVEKYLKVIFNHIKEYIII</sequence>
<name>A0A9Q1V0Z0_CLOBO</name>
<dbReference type="InterPro" id="IPR000917">
    <property type="entry name" value="Sulfatase_N"/>
</dbReference>
<evidence type="ECO:0000256" key="2">
    <source>
        <dbReference type="SAM" id="Coils"/>
    </source>
</evidence>
<keyword evidence="1" id="KW-0802">TPR repeat</keyword>
<feature type="domain" description="Sulfatase N-terminal" evidence="3">
    <location>
        <begin position="285"/>
        <end position="566"/>
    </location>
</feature>
<dbReference type="SUPFAM" id="SSF53649">
    <property type="entry name" value="Alkaline phosphatase-like"/>
    <property type="match status" value="1"/>
</dbReference>
<dbReference type="Gene3D" id="1.25.40.10">
    <property type="entry name" value="Tetratricopeptide repeat domain"/>
    <property type="match status" value="1"/>
</dbReference>
<evidence type="ECO:0000259" key="3">
    <source>
        <dbReference type="Pfam" id="PF00884"/>
    </source>
</evidence>
<comment type="caution">
    <text evidence="4">The sequence shown here is derived from an EMBL/GenBank/DDBJ whole genome shotgun (WGS) entry which is preliminary data.</text>
</comment>
<evidence type="ECO:0000313" key="5">
    <source>
        <dbReference type="Proteomes" id="UP000037540"/>
    </source>
</evidence>
<protein>
    <submittedName>
        <fullName evidence="4">Sulfatase</fullName>
    </submittedName>
</protein>